<dbReference type="STRING" id="102285.A0A158QH06"/>
<dbReference type="Pfam" id="PF14671">
    <property type="entry name" value="DSPn"/>
    <property type="match status" value="1"/>
</dbReference>
<protein>
    <recommendedName>
        <fullName evidence="2">protein-tyrosine-phosphatase</fullName>
        <ecNumber evidence="2">3.1.3.48</ecNumber>
    </recommendedName>
</protein>
<evidence type="ECO:0000313" key="6">
    <source>
        <dbReference type="EMBL" id="VDN97063.1"/>
    </source>
</evidence>
<keyword evidence="3" id="KW-0378">Hydrolase</keyword>
<dbReference type="SUPFAM" id="SSF52799">
    <property type="entry name" value="(Phosphotyrosine protein) phosphatases II"/>
    <property type="match status" value="2"/>
</dbReference>
<evidence type="ECO:0000256" key="1">
    <source>
        <dbReference type="ARBA" id="ARBA00007315"/>
    </source>
</evidence>
<dbReference type="InterPro" id="IPR050561">
    <property type="entry name" value="PTP"/>
</dbReference>
<dbReference type="PANTHER" id="PTHR23339">
    <property type="entry name" value="TYROSINE SPECIFIC PROTEIN PHOSPHATASE AND DUAL SPECIFICITY PROTEIN PHOSPHATASE"/>
    <property type="match status" value="1"/>
</dbReference>
<reference evidence="8" key="1">
    <citation type="submission" date="2016-04" db="UniProtKB">
        <authorList>
            <consortium name="WormBaseParasite"/>
        </authorList>
    </citation>
    <scope>IDENTIFICATION</scope>
</reference>
<evidence type="ECO:0000256" key="3">
    <source>
        <dbReference type="ARBA" id="ARBA00022801"/>
    </source>
</evidence>
<keyword evidence="7" id="KW-1185">Reference proteome</keyword>
<dbReference type="EC" id="3.1.3.48" evidence="2"/>
<evidence type="ECO:0000256" key="2">
    <source>
        <dbReference type="ARBA" id="ARBA00013064"/>
    </source>
</evidence>
<dbReference type="OrthoDB" id="266663at2759"/>
<dbReference type="InterPro" id="IPR029260">
    <property type="entry name" value="DSPn"/>
</dbReference>
<name>A0A158QH06_RODNA</name>
<gene>
    <name evidence="6" type="ORF">HNAJ_LOCUS1204</name>
</gene>
<keyword evidence="4" id="KW-0904">Protein phosphatase</keyword>
<dbReference type="WBParaSite" id="HNAJ_0000120401-mRNA-1">
    <property type="protein sequence ID" value="HNAJ_0000120401-mRNA-1"/>
    <property type="gene ID" value="HNAJ_0000120401"/>
</dbReference>
<organism evidence="8">
    <name type="scientific">Rodentolepis nana</name>
    <name type="common">Dwarf tapeworm</name>
    <name type="synonym">Hymenolepis nana</name>
    <dbReference type="NCBI Taxonomy" id="102285"/>
    <lineage>
        <taxon>Eukaryota</taxon>
        <taxon>Metazoa</taxon>
        <taxon>Spiralia</taxon>
        <taxon>Lophotrochozoa</taxon>
        <taxon>Platyhelminthes</taxon>
        <taxon>Cestoda</taxon>
        <taxon>Eucestoda</taxon>
        <taxon>Cyclophyllidea</taxon>
        <taxon>Hymenolepididae</taxon>
        <taxon>Rodentolepis</taxon>
    </lineage>
</organism>
<evidence type="ECO:0000313" key="7">
    <source>
        <dbReference type="Proteomes" id="UP000278807"/>
    </source>
</evidence>
<feature type="domain" description="Dual specificity/tyrosine protein phosphatase N-terminal" evidence="5">
    <location>
        <begin position="6"/>
        <end position="105"/>
    </location>
</feature>
<evidence type="ECO:0000259" key="5">
    <source>
        <dbReference type="Pfam" id="PF14671"/>
    </source>
</evidence>
<dbReference type="InterPro" id="IPR029021">
    <property type="entry name" value="Prot-tyrosine_phosphatase-like"/>
</dbReference>
<dbReference type="Proteomes" id="UP000278807">
    <property type="component" value="Unassembled WGS sequence"/>
</dbReference>
<comment type="similarity">
    <text evidence="1">Belongs to the protein-tyrosine phosphatase family. Non-receptor class CDC14 subfamily.</text>
</comment>
<dbReference type="Gene3D" id="3.90.190.10">
    <property type="entry name" value="Protein tyrosine phosphatase superfamily"/>
    <property type="match status" value="2"/>
</dbReference>
<dbReference type="EMBL" id="UZAE01000433">
    <property type="protein sequence ID" value="VDN97063.1"/>
    <property type="molecule type" value="Genomic_DNA"/>
</dbReference>
<evidence type="ECO:0000256" key="4">
    <source>
        <dbReference type="ARBA" id="ARBA00022912"/>
    </source>
</evidence>
<reference evidence="6 7" key="2">
    <citation type="submission" date="2018-11" db="EMBL/GenBank/DDBJ databases">
        <authorList>
            <consortium name="Pathogen Informatics"/>
        </authorList>
    </citation>
    <scope>NUCLEOTIDE SEQUENCE [LARGE SCALE GENOMIC DNA]</scope>
</reference>
<dbReference type="FunFam" id="3.90.190.10:FF:000006">
    <property type="entry name" value="Dual specificity protein phosphatase CDC14B"/>
    <property type="match status" value="1"/>
</dbReference>
<dbReference type="AlphaFoldDB" id="A0A158QH06"/>
<evidence type="ECO:0000313" key="8">
    <source>
        <dbReference type="WBParaSite" id="HNAJ_0000120401-mRNA-1"/>
    </source>
</evidence>
<sequence length="249" mass="28843">MCLTHCRFYDDFGPFNLAQLYRYCRKLTKKLKASSLSNYKIVHCTSSNMIKRTNAAFLVGCYQIIYLNRTAEEAYKNLLMEKDASSGPSYYDLNLPDCLRAVQKAVRLGFLDFDNFDLEDYEYNEKVENGDLSWIVPKRFIAFCGPHARTMIDNGYPMHSPEFYLPYFKKHNVTNVIRLNQKMYDSSKFTRAGISHHDLIFPDGSVPSKSITRQFLEICENASGVIAVHCKGKKQVFLYRHLVMNKSSK</sequence>
<accession>A0A158QH06</accession>
<proteinExistence type="inferred from homology"/>
<dbReference type="GO" id="GO:0004725">
    <property type="term" value="F:protein tyrosine phosphatase activity"/>
    <property type="evidence" value="ECO:0007669"/>
    <property type="project" value="UniProtKB-EC"/>
</dbReference>
<dbReference type="CDD" id="cd17657">
    <property type="entry name" value="CDC14_N"/>
    <property type="match status" value="1"/>
</dbReference>